<dbReference type="Pfam" id="PF00575">
    <property type="entry name" value="S1"/>
    <property type="match status" value="1"/>
</dbReference>
<dbReference type="SUPFAM" id="SSF55666">
    <property type="entry name" value="Ribonuclease PH domain 2-like"/>
    <property type="match status" value="1"/>
</dbReference>
<dbReference type="GO" id="GO:0003723">
    <property type="term" value="F:RNA binding"/>
    <property type="evidence" value="ECO:0007669"/>
    <property type="project" value="UniProtKB-KW"/>
</dbReference>
<dbReference type="InterPro" id="IPR003029">
    <property type="entry name" value="S1_domain"/>
</dbReference>
<dbReference type="GO" id="GO:0006402">
    <property type="term" value="P:mRNA catabolic process"/>
    <property type="evidence" value="ECO:0007669"/>
    <property type="project" value="InterPro"/>
</dbReference>
<name>A0A383C833_9ZZZZ</name>
<evidence type="ECO:0000313" key="7">
    <source>
        <dbReference type="EMBL" id="SVE28200.1"/>
    </source>
</evidence>
<dbReference type="SMART" id="SM00322">
    <property type="entry name" value="KH"/>
    <property type="match status" value="1"/>
</dbReference>
<organism evidence="7">
    <name type="scientific">marine metagenome</name>
    <dbReference type="NCBI Taxonomy" id="408172"/>
    <lineage>
        <taxon>unclassified sequences</taxon>
        <taxon>metagenomes</taxon>
        <taxon>ecological metagenomes</taxon>
    </lineage>
</organism>
<dbReference type="Pfam" id="PF00013">
    <property type="entry name" value="KH_1"/>
    <property type="match status" value="1"/>
</dbReference>
<dbReference type="InterPro" id="IPR004087">
    <property type="entry name" value="KH_dom"/>
</dbReference>
<dbReference type="SUPFAM" id="SSF50249">
    <property type="entry name" value="Nucleic acid-binding proteins"/>
    <property type="match status" value="1"/>
</dbReference>
<dbReference type="PANTHER" id="PTHR11252">
    <property type="entry name" value="POLYRIBONUCLEOTIDE NUCLEOTIDYLTRANSFERASE"/>
    <property type="match status" value="1"/>
</dbReference>
<feature type="non-terminal residue" evidence="7">
    <location>
        <position position="1"/>
    </location>
</feature>
<dbReference type="PROSITE" id="PS50126">
    <property type="entry name" value="S1"/>
    <property type="match status" value="1"/>
</dbReference>
<dbReference type="Gene3D" id="2.40.50.140">
    <property type="entry name" value="Nucleic acid-binding proteins"/>
    <property type="match status" value="1"/>
</dbReference>
<feature type="region of interest" description="Disordered" evidence="5">
    <location>
        <begin position="201"/>
        <end position="242"/>
    </location>
</feature>
<gene>
    <name evidence="7" type="ORF">METZ01_LOCUS481054</name>
</gene>
<dbReference type="EMBL" id="UINC01206532">
    <property type="protein sequence ID" value="SVE28200.1"/>
    <property type="molecule type" value="Genomic_DNA"/>
</dbReference>
<keyword evidence="2" id="KW-0548">Nucleotidyltransferase</keyword>
<feature type="compositionally biased region" description="Low complexity" evidence="5">
    <location>
        <begin position="211"/>
        <end position="226"/>
    </location>
</feature>
<dbReference type="SMART" id="SM00316">
    <property type="entry name" value="S1"/>
    <property type="match status" value="1"/>
</dbReference>
<feature type="domain" description="S1 motif" evidence="6">
    <location>
        <begin position="127"/>
        <end position="195"/>
    </location>
</feature>
<feature type="non-terminal residue" evidence="7">
    <location>
        <position position="242"/>
    </location>
</feature>
<dbReference type="InterPro" id="IPR036345">
    <property type="entry name" value="ExoRNase_PH_dom2_sf"/>
</dbReference>
<dbReference type="SUPFAM" id="SSF54791">
    <property type="entry name" value="Eukaryotic type KH-domain (KH-domain type I)"/>
    <property type="match status" value="1"/>
</dbReference>
<keyword evidence="3" id="KW-0460">Magnesium</keyword>
<reference evidence="7" key="1">
    <citation type="submission" date="2018-05" db="EMBL/GenBank/DDBJ databases">
        <authorList>
            <person name="Lanie J.A."/>
            <person name="Ng W.-L."/>
            <person name="Kazmierczak K.M."/>
            <person name="Andrzejewski T.M."/>
            <person name="Davidsen T.M."/>
            <person name="Wayne K.J."/>
            <person name="Tettelin H."/>
            <person name="Glass J.I."/>
            <person name="Rusch D."/>
            <person name="Podicherti R."/>
            <person name="Tsui H.-C.T."/>
            <person name="Winkler M.E."/>
        </authorList>
    </citation>
    <scope>NUCLEOTIDE SEQUENCE</scope>
</reference>
<dbReference type="PANTHER" id="PTHR11252:SF0">
    <property type="entry name" value="POLYRIBONUCLEOTIDE NUCLEOTIDYLTRANSFERASE 1, MITOCHONDRIAL"/>
    <property type="match status" value="1"/>
</dbReference>
<dbReference type="PROSITE" id="PS50084">
    <property type="entry name" value="KH_TYPE_1"/>
    <property type="match status" value="1"/>
</dbReference>
<dbReference type="CDD" id="cd02393">
    <property type="entry name" value="KH-I_PNPase"/>
    <property type="match status" value="1"/>
</dbReference>
<dbReference type="FunFam" id="3.30.1370.10:FF:000001">
    <property type="entry name" value="Polyribonucleotide nucleotidyltransferase"/>
    <property type="match status" value="1"/>
</dbReference>
<keyword evidence="1" id="KW-0808">Transferase</keyword>
<keyword evidence="4" id="KW-0694">RNA-binding</keyword>
<dbReference type="FunFam" id="2.40.50.140:FF:000023">
    <property type="entry name" value="Polyribonucleotide nucleotidyltransferase"/>
    <property type="match status" value="1"/>
</dbReference>
<sequence length="242" mass="25454">AGTREGITAIQLDIKVKNISMDIIEAAMKQAKEARFVLLDRMAQAISAPRTEMSPYAPKMTSIKVPVDKIGAVIGPGGKTIRSIVEETGATVDVQDDGTVVIGASEQSAANKAIEIIEGLTKEAKIGDIYTGKVVRILNFGAFVQILPGKDGMVHISELSDHRVPSVEDVVSLGDEITVIVKDIDASGRIALSRRMLLEGTTPSDSVANKSGDPSSCSRGSSRATGRTGGNGGRDNRGSHRS</sequence>
<dbReference type="GO" id="GO:0000175">
    <property type="term" value="F:3'-5'-RNA exonuclease activity"/>
    <property type="evidence" value="ECO:0007669"/>
    <property type="project" value="TreeGrafter"/>
</dbReference>
<dbReference type="InterPro" id="IPR004088">
    <property type="entry name" value="KH_dom_type_1"/>
</dbReference>
<protein>
    <recommendedName>
        <fullName evidence="6">S1 motif domain-containing protein</fullName>
    </recommendedName>
</protein>
<dbReference type="InterPro" id="IPR012162">
    <property type="entry name" value="PNPase"/>
</dbReference>
<evidence type="ECO:0000256" key="2">
    <source>
        <dbReference type="ARBA" id="ARBA00022695"/>
    </source>
</evidence>
<dbReference type="CDD" id="cd04472">
    <property type="entry name" value="S1_PNPase"/>
    <property type="match status" value="1"/>
</dbReference>
<evidence type="ECO:0000259" key="6">
    <source>
        <dbReference type="PROSITE" id="PS50126"/>
    </source>
</evidence>
<accession>A0A383C833</accession>
<dbReference type="InterPro" id="IPR012340">
    <property type="entry name" value="NA-bd_OB-fold"/>
</dbReference>
<dbReference type="Gene3D" id="3.30.230.70">
    <property type="entry name" value="GHMP Kinase, N-terminal domain"/>
    <property type="match status" value="1"/>
</dbReference>
<evidence type="ECO:0000256" key="5">
    <source>
        <dbReference type="SAM" id="MobiDB-lite"/>
    </source>
</evidence>
<dbReference type="GO" id="GO:0005829">
    <property type="term" value="C:cytosol"/>
    <property type="evidence" value="ECO:0007669"/>
    <property type="project" value="TreeGrafter"/>
</dbReference>
<dbReference type="InterPro" id="IPR027408">
    <property type="entry name" value="PNPase/RNase_PH_dom_sf"/>
</dbReference>
<dbReference type="GO" id="GO:0004654">
    <property type="term" value="F:polyribonucleotide nucleotidyltransferase activity"/>
    <property type="evidence" value="ECO:0007669"/>
    <property type="project" value="InterPro"/>
</dbReference>
<evidence type="ECO:0000256" key="1">
    <source>
        <dbReference type="ARBA" id="ARBA00022679"/>
    </source>
</evidence>
<evidence type="ECO:0000256" key="3">
    <source>
        <dbReference type="ARBA" id="ARBA00022842"/>
    </source>
</evidence>
<dbReference type="Gene3D" id="3.30.1370.10">
    <property type="entry name" value="K Homology domain, type 1"/>
    <property type="match status" value="1"/>
</dbReference>
<dbReference type="AlphaFoldDB" id="A0A383C833"/>
<evidence type="ECO:0000256" key="4">
    <source>
        <dbReference type="ARBA" id="ARBA00022884"/>
    </source>
</evidence>
<dbReference type="InterPro" id="IPR036612">
    <property type="entry name" value="KH_dom_type_1_sf"/>
</dbReference>
<proteinExistence type="predicted"/>